<dbReference type="AlphaFoldDB" id="A0ABC8LKZ5"/>
<dbReference type="EMBL" id="CAKOAT010600710">
    <property type="protein sequence ID" value="CAH8384092.1"/>
    <property type="molecule type" value="Genomic_DNA"/>
</dbReference>
<gene>
    <name evidence="1" type="ORF">ERUC_LOCUS36575</name>
</gene>
<evidence type="ECO:0000313" key="2">
    <source>
        <dbReference type="Proteomes" id="UP001642260"/>
    </source>
</evidence>
<dbReference type="Proteomes" id="UP001642260">
    <property type="component" value="Unassembled WGS sequence"/>
</dbReference>
<protein>
    <submittedName>
        <fullName evidence="1">Uncharacterized protein</fullName>
    </submittedName>
</protein>
<proteinExistence type="predicted"/>
<organism evidence="1 2">
    <name type="scientific">Eruca vesicaria subsp. sativa</name>
    <name type="common">Garden rocket</name>
    <name type="synonym">Eruca sativa</name>
    <dbReference type="NCBI Taxonomy" id="29727"/>
    <lineage>
        <taxon>Eukaryota</taxon>
        <taxon>Viridiplantae</taxon>
        <taxon>Streptophyta</taxon>
        <taxon>Embryophyta</taxon>
        <taxon>Tracheophyta</taxon>
        <taxon>Spermatophyta</taxon>
        <taxon>Magnoliopsida</taxon>
        <taxon>eudicotyledons</taxon>
        <taxon>Gunneridae</taxon>
        <taxon>Pentapetalae</taxon>
        <taxon>rosids</taxon>
        <taxon>malvids</taxon>
        <taxon>Brassicales</taxon>
        <taxon>Brassicaceae</taxon>
        <taxon>Brassiceae</taxon>
        <taxon>Eruca</taxon>
    </lineage>
</organism>
<keyword evidence="2" id="KW-1185">Reference proteome</keyword>
<sequence>MFNMEELKSKYSQLEETVTRTFQAKFDKLKKDMVESLTAAIRDEVIRQKISSELDFNQDKGPRNEFEVEETQYEATIRNVLGNIDQYTTPRETSRTCAGISSTNNCGNKSPGVRTDIVVEATGRGSNSYQSHKSDRLDEVSQSKEGVTNASGPVIEVPSFSLGLTQEEVANVQHENNSNETANDGVGVTNLCRKIKRQRTIPPVLLADYHCPPILVTRARESQKRMFATGDATITLQKFEDRETKLNRHL</sequence>
<reference evidence="1 2" key="1">
    <citation type="submission" date="2022-03" db="EMBL/GenBank/DDBJ databases">
        <authorList>
            <person name="Macdonald S."/>
            <person name="Ahmed S."/>
            <person name="Newling K."/>
        </authorList>
    </citation>
    <scope>NUCLEOTIDE SEQUENCE [LARGE SCALE GENOMIC DNA]</scope>
</reference>
<accession>A0ABC8LKZ5</accession>
<evidence type="ECO:0000313" key="1">
    <source>
        <dbReference type="EMBL" id="CAH8384092.1"/>
    </source>
</evidence>
<name>A0ABC8LKZ5_ERUVS</name>
<comment type="caution">
    <text evidence="1">The sequence shown here is derived from an EMBL/GenBank/DDBJ whole genome shotgun (WGS) entry which is preliminary data.</text>
</comment>